<keyword evidence="3" id="KW-1185">Reference proteome</keyword>
<feature type="signal peptide" evidence="1">
    <location>
        <begin position="1"/>
        <end position="19"/>
    </location>
</feature>
<evidence type="ECO:0000256" key="1">
    <source>
        <dbReference type="SAM" id="SignalP"/>
    </source>
</evidence>
<comment type="caution">
    <text evidence="2">The sequence shown here is derived from an EMBL/GenBank/DDBJ whole genome shotgun (WGS) entry which is preliminary data.</text>
</comment>
<accession>A0ABX2DCX8</accession>
<feature type="chain" id="PRO_5046364725" evidence="1">
    <location>
        <begin position="20"/>
        <end position="408"/>
    </location>
</feature>
<dbReference type="SUPFAM" id="SSF49464">
    <property type="entry name" value="Carboxypeptidase regulatory domain-like"/>
    <property type="match status" value="1"/>
</dbReference>
<sequence>MRSTFFLFIAIICFLNARAQQSFTISGTVEDLKGRKLPGAGVYISGSRFATSTNNNGSYSLTLTPGSYELGVKMIGFETKVVKIVISSQSEKMDFKLVEQITNLAEVTISNRPANSKYVSQFTELFIGTTPNAQLCHISNPEVLVFDYDRVRSKLSAHTTDFLVIENKALGYRIKYIVETFVYDEEKKSISYKGSSYFEELEGTVIEQKKWNLNRLMTYYGSPRHFFTNLYRGEVEKDGFFIAKITNKPNADRPPDSLIKSNIKRLMLSKQTESGLVDFSKGDSLSYWMKQKEKPLFSAELVAKQILTDTLVHDAGNQLKKISFKDQLYVVYKKDREDPLYKNSLNPFLIKVLNMPKTQMSMIMMLEDEATFSSNGNLANPQSMFFSGYWGWKNVADSLPSDYIPVAM</sequence>
<protein>
    <submittedName>
        <fullName evidence="2">Carboxypeptidase-like regulatory domain-containing protein</fullName>
    </submittedName>
</protein>
<keyword evidence="1" id="KW-0732">Signal</keyword>
<dbReference type="Gene3D" id="2.60.40.1120">
    <property type="entry name" value="Carboxypeptidase-like, regulatory domain"/>
    <property type="match status" value="1"/>
</dbReference>
<dbReference type="InterPro" id="IPR008969">
    <property type="entry name" value="CarboxyPept-like_regulatory"/>
</dbReference>
<name>A0ABX2DCX8_9SPHI</name>
<dbReference type="RefSeq" id="WP_173271441.1">
    <property type="nucleotide sequence ID" value="NZ_JABMKV010000002.1"/>
</dbReference>
<evidence type="ECO:0000313" key="2">
    <source>
        <dbReference type="EMBL" id="NQX31887.1"/>
    </source>
</evidence>
<gene>
    <name evidence="2" type="ORF">HQN85_09125</name>
</gene>
<proteinExistence type="predicted"/>
<dbReference type="Pfam" id="PF13715">
    <property type="entry name" value="CarbopepD_reg_2"/>
    <property type="match status" value="1"/>
</dbReference>
<evidence type="ECO:0000313" key="3">
    <source>
        <dbReference type="Proteomes" id="UP000762110"/>
    </source>
</evidence>
<organism evidence="2 3">
    <name type="scientific">Pedobacter boryungensis</name>
    <dbReference type="NCBI Taxonomy" id="869962"/>
    <lineage>
        <taxon>Bacteria</taxon>
        <taxon>Pseudomonadati</taxon>
        <taxon>Bacteroidota</taxon>
        <taxon>Sphingobacteriia</taxon>
        <taxon>Sphingobacteriales</taxon>
        <taxon>Sphingobacteriaceae</taxon>
        <taxon>Pedobacter</taxon>
    </lineage>
</organism>
<reference evidence="2 3" key="1">
    <citation type="submission" date="2020-05" db="EMBL/GenBank/DDBJ databases">
        <title>Description of Pedobacter foliorum sp. nov.</title>
        <authorList>
            <person name="Qi S."/>
            <person name="Carlier A."/>
            <person name="Cnockaert M."/>
            <person name="Vandamme P."/>
        </authorList>
    </citation>
    <scope>NUCLEOTIDE SEQUENCE [LARGE SCALE GENOMIC DNA]</scope>
    <source>
        <strain evidence="2 3">LMG 31300</strain>
    </source>
</reference>
<dbReference type="Proteomes" id="UP000762110">
    <property type="component" value="Unassembled WGS sequence"/>
</dbReference>
<dbReference type="EMBL" id="JABMKV010000002">
    <property type="protein sequence ID" value="NQX31887.1"/>
    <property type="molecule type" value="Genomic_DNA"/>
</dbReference>